<evidence type="ECO:0000313" key="4">
    <source>
        <dbReference type="EMBL" id="AAZ24327.1"/>
    </source>
</evidence>
<evidence type="ECO:0000313" key="5">
    <source>
        <dbReference type="Proteomes" id="UP000000547"/>
    </source>
</evidence>
<dbReference type="PROSITE" id="PS00211">
    <property type="entry name" value="ABC_TRANSPORTER_1"/>
    <property type="match status" value="1"/>
</dbReference>
<dbReference type="GO" id="GO:0005524">
    <property type="term" value="F:ATP binding"/>
    <property type="evidence" value="ECO:0007669"/>
    <property type="project" value="UniProtKB-KW"/>
</dbReference>
<dbReference type="InterPro" id="IPR003439">
    <property type="entry name" value="ABC_transporter-like_ATP-bd"/>
</dbReference>
<gene>
    <name evidence="4" type="ordered locus">CPS_1813</name>
</gene>
<dbReference type="InterPro" id="IPR027417">
    <property type="entry name" value="P-loop_NTPase"/>
</dbReference>
<dbReference type="SMART" id="SM00382">
    <property type="entry name" value="AAA"/>
    <property type="match status" value="1"/>
</dbReference>
<dbReference type="EMBL" id="CP000083">
    <property type="protein sequence ID" value="AAZ24327.1"/>
    <property type="molecule type" value="Genomic_DNA"/>
</dbReference>
<keyword evidence="1" id="KW-0547">Nucleotide-binding</keyword>
<organism evidence="4 5">
    <name type="scientific">Colwellia psychrerythraea (strain 34H / ATCC BAA-681)</name>
    <name type="common">Vibrio psychroerythus</name>
    <dbReference type="NCBI Taxonomy" id="167879"/>
    <lineage>
        <taxon>Bacteria</taxon>
        <taxon>Pseudomonadati</taxon>
        <taxon>Pseudomonadota</taxon>
        <taxon>Gammaproteobacteria</taxon>
        <taxon>Alteromonadales</taxon>
        <taxon>Colwelliaceae</taxon>
        <taxon>Colwellia</taxon>
    </lineage>
</organism>
<dbReference type="HOGENOM" id="CLU_000604_1_22_6"/>
<name>Q484H2_COLP3</name>
<dbReference type="STRING" id="167879.CPS_1813"/>
<dbReference type="AlphaFoldDB" id="Q484H2"/>
<dbReference type="InterPro" id="IPR015854">
    <property type="entry name" value="ABC_transpr_LolD-like"/>
</dbReference>
<dbReference type="Gene3D" id="3.40.50.300">
    <property type="entry name" value="P-loop containing nucleotide triphosphate hydrolases"/>
    <property type="match status" value="1"/>
</dbReference>
<feature type="domain" description="ABC transporter" evidence="3">
    <location>
        <begin position="6"/>
        <end position="231"/>
    </location>
</feature>
<dbReference type="GO" id="GO:0022857">
    <property type="term" value="F:transmembrane transporter activity"/>
    <property type="evidence" value="ECO:0007669"/>
    <property type="project" value="TreeGrafter"/>
</dbReference>
<dbReference type="KEGG" id="cps:CPS_1813"/>
<evidence type="ECO:0000256" key="1">
    <source>
        <dbReference type="ARBA" id="ARBA00022741"/>
    </source>
</evidence>
<dbReference type="PANTHER" id="PTHR24220:SF611">
    <property type="entry name" value="ATP-BINDING COMPONENT OF ABC TRANSPORTER-RELATED"/>
    <property type="match status" value="1"/>
</dbReference>
<dbReference type="InterPro" id="IPR017871">
    <property type="entry name" value="ABC_transporter-like_CS"/>
</dbReference>
<keyword evidence="2 4" id="KW-0067">ATP-binding</keyword>
<dbReference type="GO" id="GO:0005886">
    <property type="term" value="C:plasma membrane"/>
    <property type="evidence" value="ECO:0007669"/>
    <property type="project" value="TreeGrafter"/>
</dbReference>
<dbReference type="Proteomes" id="UP000000547">
    <property type="component" value="Chromosome"/>
</dbReference>
<evidence type="ECO:0000259" key="3">
    <source>
        <dbReference type="PROSITE" id="PS50893"/>
    </source>
</evidence>
<protein>
    <submittedName>
        <fullName evidence="4">ABC transporter, ATP-binding protein</fullName>
    </submittedName>
</protein>
<dbReference type="SUPFAM" id="SSF52540">
    <property type="entry name" value="P-loop containing nucleoside triphosphate hydrolases"/>
    <property type="match status" value="1"/>
</dbReference>
<dbReference type="PANTHER" id="PTHR24220">
    <property type="entry name" value="IMPORT ATP-BINDING PROTEIN"/>
    <property type="match status" value="1"/>
</dbReference>
<dbReference type="RefSeq" id="WP_011042637.1">
    <property type="nucleotide sequence ID" value="NC_003910.7"/>
</dbReference>
<accession>Q484H2</accession>
<dbReference type="PROSITE" id="PS50893">
    <property type="entry name" value="ABC_TRANSPORTER_2"/>
    <property type="match status" value="1"/>
</dbReference>
<reference evidence="4" key="1">
    <citation type="journal article" date="2005" name="Proc. Natl. Acad. Sci. U.S.A.">
        <title>The psychrophilic lifestyle as revealed by the genome sequence of Colwellia psychrerythraea 34H through genomic and proteomic analyses.</title>
        <authorList>
            <person name="Methe B.A."/>
            <person name="Nelson K.E."/>
            <person name="Deming J.W."/>
            <person name="Momen B."/>
            <person name="Melamud E."/>
            <person name="Zhang X."/>
            <person name="Moult J."/>
            <person name="Madupu R."/>
            <person name="Nelson W.C."/>
            <person name="Dodson R.J."/>
            <person name="Brinkac L.M."/>
            <person name="Daugherty S.C."/>
            <person name="Durkin A.S."/>
            <person name="DeBoy R.T."/>
            <person name="Kolonay J.F."/>
            <person name="Sullivan S.A."/>
            <person name="Zhou L."/>
            <person name="Davidsen T.M."/>
            <person name="Wu M."/>
            <person name="Huston A.L."/>
            <person name="Lewis M."/>
            <person name="Weaver B."/>
            <person name="Weidman J.F."/>
            <person name="Khouri H."/>
            <person name="Utterback T.R."/>
            <person name="Feldblyum T.V."/>
            <person name="Fraser C.M."/>
        </authorList>
    </citation>
    <scope>NUCLEOTIDE SEQUENCE [LARGE SCALE GENOMIC DNA]</scope>
    <source>
        <strain evidence="4">34H</strain>
    </source>
</reference>
<sequence length="231" mass="25511">MSTLAINLQNIHHYYKDTPASYAGLSIAQWQVDITERVFLHGSSGSGKTTLLNLLCGILLPTSGSVSLFDHNISALSNSQRDLFRAKNIGVVSQKFNLIPYLSVLKNIQLAAYFAKNSRPDVNSDVQTLLNALQLPSNIMHRQVNQLSVGQQQRVAIARALINHPRLLLVDEPTSALDASAKNAFMDLLMQICDNTKITLIFVSHDASLLHHFDSNLDITTLSKTEETMSL</sequence>
<dbReference type="Pfam" id="PF00005">
    <property type="entry name" value="ABC_tran"/>
    <property type="match status" value="1"/>
</dbReference>
<dbReference type="GO" id="GO:0016887">
    <property type="term" value="F:ATP hydrolysis activity"/>
    <property type="evidence" value="ECO:0007669"/>
    <property type="project" value="InterPro"/>
</dbReference>
<evidence type="ECO:0000256" key="2">
    <source>
        <dbReference type="ARBA" id="ARBA00022840"/>
    </source>
</evidence>
<proteinExistence type="predicted"/>
<dbReference type="InterPro" id="IPR003593">
    <property type="entry name" value="AAA+_ATPase"/>
</dbReference>